<evidence type="ECO:0000256" key="1">
    <source>
        <dbReference type="ARBA" id="ARBA00023002"/>
    </source>
</evidence>
<proteinExistence type="predicted"/>
<dbReference type="SUPFAM" id="SSF51905">
    <property type="entry name" value="FAD/NAD(P)-binding domain"/>
    <property type="match status" value="1"/>
</dbReference>
<feature type="domain" description="FAD-binding" evidence="2">
    <location>
        <begin position="5"/>
        <end position="344"/>
    </location>
</feature>
<keyword evidence="4" id="KW-1185">Reference proteome</keyword>
<protein>
    <submittedName>
        <fullName evidence="3">FAD-binding protein</fullName>
    </submittedName>
</protein>
<keyword evidence="1" id="KW-0560">Oxidoreductase</keyword>
<comment type="caution">
    <text evidence="3">The sequence shown here is derived from an EMBL/GenBank/DDBJ whole genome shotgun (WGS) entry which is preliminary data.</text>
</comment>
<organism evidence="3 4">
    <name type="scientific">Gottfriedia luciferensis</name>
    <dbReference type="NCBI Taxonomy" id="178774"/>
    <lineage>
        <taxon>Bacteria</taxon>
        <taxon>Bacillati</taxon>
        <taxon>Bacillota</taxon>
        <taxon>Bacilli</taxon>
        <taxon>Bacillales</taxon>
        <taxon>Bacillaceae</taxon>
        <taxon>Gottfriedia</taxon>
    </lineage>
</organism>
<sequence length="364" mass="41160">MNMNTDVCIVGAGPGGALLAYLLAKNNISTVLVERHSGIDKEFRGEHLNSDGEQILKKHHLYEKVKEYGLLLMDRVEYWKHNKVIKSIFPSQGSKHVGMHVPQNHLLNVILNEANKYENFKLLMGTRVSKLIEDQDGRYIGVKAIRNGTEVTINSSIIIGADGRFSTIRKLANIQTDIIKHGYDLLWAKVPRPASWDPTVRLTLINKQQLALFTQAGGFIQIGWNIEEGSFPILRNKSFNPFVNQLIEAFPELTETVQENIKSWNDFVLLNVQSSRSKTWVKDGLIIMGDAAHTMSPTAALGVNIAMKDADILAEIIQDAIRNKDTSTIVLKKFEHARREEVESLQKQQLTQESTFKHHFDVIR</sequence>
<dbReference type="PRINTS" id="PR00420">
    <property type="entry name" value="RNGMNOXGNASE"/>
</dbReference>
<accession>A0ABX2ZX42</accession>
<evidence type="ECO:0000259" key="2">
    <source>
        <dbReference type="Pfam" id="PF01494"/>
    </source>
</evidence>
<dbReference type="RefSeq" id="WP_069032921.1">
    <property type="nucleotide sequence ID" value="NZ_MDKC01000004.1"/>
</dbReference>
<name>A0ABX2ZX42_9BACI</name>
<evidence type="ECO:0000313" key="4">
    <source>
        <dbReference type="Proteomes" id="UP000094580"/>
    </source>
</evidence>
<dbReference type="PANTHER" id="PTHR43476">
    <property type="entry name" value="3-(3-HYDROXY-PHENYL)PROPIONATE/3-HYDROXYCINNAMIC ACID HYDROXYLASE"/>
    <property type="match status" value="1"/>
</dbReference>
<dbReference type="Proteomes" id="UP000094580">
    <property type="component" value="Unassembled WGS sequence"/>
</dbReference>
<dbReference type="PANTHER" id="PTHR43476:SF5">
    <property type="entry name" value="FAD-DEPENDENT MONOOXYGENASE"/>
    <property type="match status" value="1"/>
</dbReference>
<dbReference type="InterPro" id="IPR036188">
    <property type="entry name" value="FAD/NAD-bd_sf"/>
</dbReference>
<dbReference type="Pfam" id="PF01494">
    <property type="entry name" value="FAD_binding_3"/>
    <property type="match status" value="1"/>
</dbReference>
<dbReference type="Gene3D" id="3.50.50.60">
    <property type="entry name" value="FAD/NAD(P)-binding domain"/>
    <property type="match status" value="2"/>
</dbReference>
<dbReference type="EMBL" id="MDKC01000004">
    <property type="protein sequence ID" value="ODG92984.1"/>
    <property type="molecule type" value="Genomic_DNA"/>
</dbReference>
<dbReference type="InterPro" id="IPR002938">
    <property type="entry name" value="FAD-bd"/>
</dbReference>
<dbReference type="InterPro" id="IPR050631">
    <property type="entry name" value="PheA/TfdB_FAD_monoxygenase"/>
</dbReference>
<gene>
    <name evidence="3" type="ORF">BED47_17550</name>
</gene>
<evidence type="ECO:0000313" key="3">
    <source>
        <dbReference type="EMBL" id="ODG92984.1"/>
    </source>
</evidence>
<reference evidence="3 4" key="1">
    <citation type="submission" date="2016-07" db="EMBL/GenBank/DDBJ databases">
        <authorList>
            <person name="Townsley L."/>
            <person name="Shank E.A."/>
        </authorList>
    </citation>
    <scope>NUCLEOTIDE SEQUENCE [LARGE SCALE GENOMIC DNA]</scope>
    <source>
        <strain evidence="3 4">CH01</strain>
    </source>
</reference>